<dbReference type="Gene3D" id="3.40.50.200">
    <property type="entry name" value="Peptidase S8/S53 domain"/>
    <property type="match status" value="1"/>
</dbReference>
<feature type="active site" description="Charge relay system" evidence="5">
    <location>
        <position position="196"/>
    </location>
</feature>
<dbReference type="RefSeq" id="WP_189028792.1">
    <property type="nucleotide sequence ID" value="NZ_BMKR01000022.1"/>
</dbReference>
<evidence type="ECO:0000259" key="6">
    <source>
        <dbReference type="Pfam" id="PF00082"/>
    </source>
</evidence>
<dbReference type="PANTHER" id="PTHR43806:SF11">
    <property type="entry name" value="CEREVISIN-RELATED"/>
    <property type="match status" value="1"/>
</dbReference>
<evidence type="ECO:0000313" key="8">
    <source>
        <dbReference type="Proteomes" id="UP000637643"/>
    </source>
</evidence>
<evidence type="ECO:0000256" key="2">
    <source>
        <dbReference type="ARBA" id="ARBA00022670"/>
    </source>
</evidence>
<feature type="active site" description="Charge relay system" evidence="5">
    <location>
        <position position="12"/>
    </location>
</feature>
<evidence type="ECO:0000256" key="1">
    <source>
        <dbReference type="ARBA" id="ARBA00011073"/>
    </source>
</evidence>
<dbReference type="PROSITE" id="PS51892">
    <property type="entry name" value="SUBTILASE"/>
    <property type="match status" value="1"/>
</dbReference>
<dbReference type="PANTHER" id="PTHR43806">
    <property type="entry name" value="PEPTIDASE S8"/>
    <property type="match status" value="1"/>
</dbReference>
<dbReference type="GO" id="GO:0004252">
    <property type="term" value="F:serine-type endopeptidase activity"/>
    <property type="evidence" value="ECO:0007669"/>
    <property type="project" value="UniProtKB-UniRule"/>
</dbReference>
<comment type="caution">
    <text evidence="7">The sequence shown here is derived from an EMBL/GenBank/DDBJ whole genome shotgun (WGS) entry which is preliminary data.</text>
</comment>
<dbReference type="EMBL" id="BMKR01000022">
    <property type="protein sequence ID" value="GGF94562.1"/>
    <property type="molecule type" value="Genomic_DNA"/>
</dbReference>
<dbReference type="Pfam" id="PF00082">
    <property type="entry name" value="Peptidase_S8"/>
    <property type="match status" value="1"/>
</dbReference>
<dbReference type="InterPro" id="IPR000209">
    <property type="entry name" value="Peptidase_S8/S53_dom"/>
</dbReference>
<dbReference type="InterPro" id="IPR036852">
    <property type="entry name" value="Peptidase_S8/S53_dom_sf"/>
</dbReference>
<name>A0A917CR08_9BACL</name>
<dbReference type="InterPro" id="IPR050131">
    <property type="entry name" value="Peptidase_S8_subtilisin-like"/>
</dbReference>
<dbReference type="Proteomes" id="UP000637643">
    <property type="component" value="Unassembled WGS sequence"/>
</dbReference>
<proteinExistence type="inferred from homology"/>
<keyword evidence="3 5" id="KW-0378">Hydrolase</keyword>
<accession>A0A917CR08</accession>
<evidence type="ECO:0000313" key="7">
    <source>
        <dbReference type="EMBL" id="GGF94562.1"/>
    </source>
</evidence>
<evidence type="ECO:0000256" key="3">
    <source>
        <dbReference type="ARBA" id="ARBA00022801"/>
    </source>
</evidence>
<keyword evidence="8" id="KW-1185">Reference proteome</keyword>
<protein>
    <recommendedName>
        <fullName evidence="6">Peptidase S8/S53 domain-containing protein</fullName>
    </recommendedName>
</protein>
<dbReference type="GO" id="GO:0006508">
    <property type="term" value="P:proteolysis"/>
    <property type="evidence" value="ECO:0007669"/>
    <property type="project" value="UniProtKB-KW"/>
</dbReference>
<evidence type="ECO:0000256" key="5">
    <source>
        <dbReference type="PROSITE-ProRule" id="PRU01240"/>
    </source>
</evidence>
<keyword evidence="2 5" id="KW-0645">Protease</keyword>
<reference evidence="7" key="2">
    <citation type="submission" date="2020-09" db="EMBL/GenBank/DDBJ databases">
        <authorList>
            <person name="Sun Q."/>
            <person name="Zhou Y."/>
        </authorList>
    </citation>
    <scope>NUCLEOTIDE SEQUENCE</scope>
    <source>
        <strain evidence="7">CGMCC 1.16134</strain>
    </source>
</reference>
<sequence>MYSGKIKIAIIDDGINTKCFDFGELEEDIEITEHSIKKRKKISDEPPFLSHGTICGIIIKNNASLAALCSVKILNSKKGKASKEQLIRALYWCLENGVRIVNMSIGSINIKDFDDIKNCVNYVAAKGLIIIAAVNNNGRYTVPACLTNVIGVSCNQFNLKEEGYYFVGNSLMGIDVFTSGRHFLNSTFGYCNPSNSYATPYITAKIFWILLRQYHFNLEDIKLELYKNSLNFTGDYYDPYRCVNVDWLYSEMSIGSVDFISDKYWDKELYKSKLLSSLPKSIDNFQSDIPVIVFKDRNLETMLKIAKKFTQKGYSTICVSTNEESLNVGCEFLPEGILAESFMFYIKNKYVNDLVLYNDHNYLTTPTEGEFNFDVEILIGKNFDKLEGPVITDLKIHKYYSFKVGSSVSRRAITELYKKIIKIFI</sequence>
<keyword evidence="4 5" id="KW-0720">Serine protease</keyword>
<dbReference type="AlphaFoldDB" id="A0A917CR08"/>
<comment type="similarity">
    <text evidence="1 5">Belongs to the peptidase S8 family.</text>
</comment>
<dbReference type="SUPFAM" id="SSF52743">
    <property type="entry name" value="Subtilisin-like"/>
    <property type="match status" value="1"/>
</dbReference>
<feature type="active site" description="Charge relay system" evidence="5">
    <location>
        <position position="51"/>
    </location>
</feature>
<organism evidence="7 8">
    <name type="scientific">Paenibacillus albidus</name>
    <dbReference type="NCBI Taxonomy" id="2041023"/>
    <lineage>
        <taxon>Bacteria</taxon>
        <taxon>Bacillati</taxon>
        <taxon>Bacillota</taxon>
        <taxon>Bacilli</taxon>
        <taxon>Bacillales</taxon>
        <taxon>Paenibacillaceae</taxon>
        <taxon>Paenibacillus</taxon>
    </lineage>
</organism>
<reference evidence="7" key="1">
    <citation type="journal article" date="2014" name="Int. J. Syst. Evol. Microbiol.">
        <title>Complete genome sequence of Corynebacterium casei LMG S-19264T (=DSM 44701T), isolated from a smear-ripened cheese.</title>
        <authorList>
            <consortium name="US DOE Joint Genome Institute (JGI-PGF)"/>
            <person name="Walter F."/>
            <person name="Albersmeier A."/>
            <person name="Kalinowski J."/>
            <person name="Ruckert C."/>
        </authorList>
    </citation>
    <scope>NUCLEOTIDE SEQUENCE</scope>
    <source>
        <strain evidence="7">CGMCC 1.16134</strain>
    </source>
</reference>
<evidence type="ECO:0000256" key="4">
    <source>
        <dbReference type="ARBA" id="ARBA00022825"/>
    </source>
</evidence>
<feature type="domain" description="Peptidase S8/S53" evidence="6">
    <location>
        <begin position="5"/>
        <end position="156"/>
    </location>
</feature>
<gene>
    <name evidence="7" type="ORF">GCM10010912_44390</name>
</gene>